<keyword evidence="3" id="KW-0732">Signal</keyword>
<evidence type="ECO:0000256" key="5">
    <source>
        <dbReference type="ARBA" id="ARBA00022801"/>
    </source>
</evidence>
<evidence type="ECO:0000256" key="1">
    <source>
        <dbReference type="ARBA" id="ARBA00022670"/>
    </source>
</evidence>
<dbReference type="InterPro" id="IPR005073">
    <property type="entry name" value="Peptidase_M74"/>
</dbReference>
<accession>A0ABR6Y9U9</accession>
<name>A0ABR6Y9U9_9BURK</name>
<keyword evidence="4" id="KW-0574">Periplasm</keyword>
<reference evidence="8 9" key="1">
    <citation type="submission" date="2020-08" db="EMBL/GenBank/DDBJ databases">
        <title>Novel species isolated from subtropical streams in China.</title>
        <authorList>
            <person name="Lu H."/>
        </authorList>
    </citation>
    <scope>NUCLEOTIDE SEQUENCE [LARGE SCALE GENOMIC DNA]</scope>
    <source>
        <strain evidence="8 9">LX15W</strain>
    </source>
</reference>
<evidence type="ECO:0000256" key="4">
    <source>
        <dbReference type="ARBA" id="ARBA00022764"/>
    </source>
</evidence>
<keyword evidence="7" id="KW-0482">Metalloprotease</keyword>
<protein>
    <submittedName>
        <fullName evidence="8">Penicillin-insensitive murein endopeptidase</fullName>
    </submittedName>
</protein>
<dbReference type="EMBL" id="JACOGA010000005">
    <property type="protein sequence ID" value="MBC3873361.1"/>
    <property type="molecule type" value="Genomic_DNA"/>
</dbReference>
<evidence type="ECO:0000313" key="8">
    <source>
        <dbReference type="EMBL" id="MBC3873361.1"/>
    </source>
</evidence>
<sequence length="223" mass="24963">MTTAWFFDTSSVQAESICYGTSAKGRLEGGKKIPESGTNFTPYSSIGVLAGRTYVHAKVATIIEIAYQSLRTSAPDKKYVYGESGWEHGGRLRPHRTHQNGLAVDFMVAVKSASGLSIPLPTSIANKFGYDIEFDSYAHYKDLSIDFEAIAEHLFALSTAASDQGVKISRVIFEKSYLPRLYKTKRGDWIKQNISFMQGEPWIRHDEHYHVDFDIPCRPLSGK</sequence>
<keyword evidence="2" id="KW-0479">Metal-binding</keyword>
<keyword evidence="1" id="KW-0645">Protease</keyword>
<keyword evidence="6" id="KW-0862">Zinc</keyword>
<dbReference type="SUPFAM" id="SSF55166">
    <property type="entry name" value="Hedgehog/DD-peptidase"/>
    <property type="match status" value="1"/>
</dbReference>
<dbReference type="Proteomes" id="UP000624279">
    <property type="component" value="Unassembled WGS sequence"/>
</dbReference>
<comment type="caution">
    <text evidence="8">The sequence shown here is derived from an EMBL/GenBank/DDBJ whole genome shotgun (WGS) entry which is preliminary data.</text>
</comment>
<dbReference type="RefSeq" id="WP_186941391.1">
    <property type="nucleotide sequence ID" value="NZ_JACOGA010000005.1"/>
</dbReference>
<evidence type="ECO:0000256" key="3">
    <source>
        <dbReference type="ARBA" id="ARBA00022729"/>
    </source>
</evidence>
<evidence type="ECO:0000256" key="2">
    <source>
        <dbReference type="ARBA" id="ARBA00022723"/>
    </source>
</evidence>
<proteinExistence type="predicted"/>
<gene>
    <name evidence="8" type="ORF">H8K55_07175</name>
</gene>
<evidence type="ECO:0000256" key="7">
    <source>
        <dbReference type="ARBA" id="ARBA00023049"/>
    </source>
</evidence>
<keyword evidence="9" id="KW-1185">Reference proteome</keyword>
<dbReference type="InterPro" id="IPR009045">
    <property type="entry name" value="Zn_M74/Hedgehog-like"/>
</dbReference>
<dbReference type="Pfam" id="PF03411">
    <property type="entry name" value="Peptidase_M74"/>
    <property type="match status" value="1"/>
</dbReference>
<organism evidence="8 9">
    <name type="scientific">Undibacterium flavidum</name>
    <dbReference type="NCBI Taxonomy" id="2762297"/>
    <lineage>
        <taxon>Bacteria</taxon>
        <taxon>Pseudomonadati</taxon>
        <taxon>Pseudomonadota</taxon>
        <taxon>Betaproteobacteria</taxon>
        <taxon>Burkholderiales</taxon>
        <taxon>Oxalobacteraceae</taxon>
        <taxon>Undibacterium</taxon>
    </lineage>
</organism>
<keyword evidence="5" id="KW-0378">Hydrolase</keyword>
<dbReference type="Gene3D" id="3.30.1380.10">
    <property type="match status" value="1"/>
</dbReference>
<evidence type="ECO:0000313" key="9">
    <source>
        <dbReference type="Proteomes" id="UP000624279"/>
    </source>
</evidence>
<evidence type="ECO:0000256" key="6">
    <source>
        <dbReference type="ARBA" id="ARBA00022833"/>
    </source>
</evidence>